<feature type="compositionally biased region" description="Polar residues" evidence="1">
    <location>
        <begin position="1"/>
        <end position="11"/>
    </location>
</feature>
<gene>
    <name evidence="2" type="ORF">Cvel_18996</name>
</gene>
<name>A0A0G4FW48_9ALVE</name>
<feature type="compositionally biased region" description="Pro residues" evidence="1">
    <location>
        <begin position="293"/>
        <end position="309"/>
    </location>
</feature>
<feature type="region of interest" description="Disordered" evidence="1">
    <location>
        <begin position="154"/>
        <end position="313"/>
    </location>
</feature>
<proteinExistence type="predicted"/>
<evidence type="ECO:0000313" key="2">
    <source>
        <dbReference type="EMBL" id="CEM19215.1"/>
    </source>
</evidence>
<evidence type="ECO:0000256" key="1">
    <source>
        <dbReference type="SAM" id="MobiDB-lite"/>
    </source>
</evidence>
<dbReference type="VEuPathDB" id="CryptoDB:Cvel_18996"/>
<protein>
    <submittedName>
        <fullName evidence="2">Uncharacterized protein</fullName>
    </submittedName>
</protein>
<sequence>MYDPWVTTQRASHAPPPGQVNQSSRINHSFVAPTGVHPPMHSTRMRVPAQPPLYTNPTHTHRGAPIPEAVEYIPPTNNPTVNQSSRINHSFVAPTCVHPPMHSTRMHVPTQPPLHTNPTHTHRGAPIPEAVEYIPPTNDPTTIVTLKHSEQKRYTNILPTAPQKLPSAASHLTETDKRDPRRPENSQTKSTAENKIKKPANTNTNTNTNSRSHTDEKKNYPPRDLKNKIDRQSAEVQRTRQNKSSAPSELRGGSALHAHVLSPPTSPLANAVSVREPRGSSHSQHSPFSLEAPPTPTEPVPPSQNPPHFPSERFGRRLEDDLINLHTLIFKSPDNELKLSGDKNCPYKIDHNRGLMLLIDPDNPDATLTGSLEADHALACYKKALSTLATFEYVARRRYQVFDMPYEDFKDSQNNLLPLPKVEDEDHLQMLAEKYDDTPAGEETYFSRIKNFLHQLALRERGDYVDDYPEIRRFNTRMRRLRCRLARMFPMGEPWEEMGLDEKKTPQAWGQWKEFLHINCLRNVRVLEERCAEIAQREQPANKPKEDSTYMKRFTFLATMTNAIDRLREQLPYDIEGGEEAVIEL</sequence>
<feature type="region of interest" description="Disordered" evidence="1">
    <location>
        <begin position="1"/>
        <end position="23"/>
    </location>
</feature>
<dbReference type="AlphaFoldDB" id="A0A0G4FW48"/>
<feature type="compositionally biased region" description="Basic and acidic residues" evidence="1">
    <location>
        <begin position="212"/>
        <end position="233"/>
    </location>
</feature>
<feature type="compositionally biased region" description="Basic and acidic residues" evidence="1">
    <location>
        <begin position="173"/>
        <end position="184"/>
    </location>
</feature>
<reference evidence="2" key="1">
    <citation type="submission" date="2014-11" db="EMBL/GenBank/DDBJ databases">
        <authorList>
            <person name="Otto D Thomas"/>
            <person name="Naeem Raeece"/>
        </authorList>
    </citation>
    <scope>NUCLEOTIDE SEQUENCE</scope>
</reference>
<accession>A0A0G4FW48</accession>
<dbReference type="EMBL" id="CDMZ01000670">
    <property type="protein sequence ID" value="CEM19215.1"/>
    <property type="molecule type" value="Genomic_DNA"/>
</dbReference>
<organism evidence="2">
    <name type="scientific">Chromera velia CCMP2878</name>
    <dbReference type="NCBI Taxonomy" id="1169474"/>
    <lineage>
        <taxon>Eukaryota</taxon>
        <taxon>Sar</taxon>
        <taxon>Alveolata</taxon>
        <taxon>Colpodellida</taxon>
        <taxon>Chromeraceae</taxon>
        <taxon>Chromera</taxon>
    </lineage>
</organism>